<dbReference type="InterPro" id="IPR002109">
    <property type="entry name" value="Glutaredoxin"/>
</dbReference>
<dbReference type="InterPro" id="IPR023753">
    <property type="entry name" value="FAD/NAD-binding_dom"/>
</dbReference>
<dbReference type="AlphaFoldDB" id="A0A813T1I9"/>
<dbReference type="InterPro" id="IPR004099">
    <property type="entry name" value="Pyr_nucl-diS_OxRdtase_dimer"/>
</dbReference>
<dbReference type="FunFam" id="3.50.50.60:FF:000190">
    <property type="entry name" value="Thioredoxin reductase"/>
    <property type="match status" value="1"/>
</dbReference>
<organism evidence="17 18">
    <name type="scientific">Brachionus calyciflorus</name>
    <dbReference type="NCBI Taxonomy" id="104777"/>
    <lineage>
        <taxon>Eukaryota</taxon>
        <taxon>Metazoa</taxon>
        <taxon>Spiralia</taxon>
        <taxon>Gnathifera</taxon>
        <taxon>Rotifera</taxon>
        <taxon>Eurotatoria</taxon>
        <taxon>Monogononta</taxon>
        <taxon>Pseudotrocha</taxon>
        <taxon>Ploima</taxon>
        <taxon>Brachionidae</taxon>
        <taxon>Brachionus</taxon>
    </lineage>
</organism>
<dbReference type="NCBIfam" id="TIGR01438">
    <property type="entry name" value="TGR"/>
    <property type="match status" value="1"/>
</dbReference>
<dbReference type="Gene3D" id="3.50.50.60">
    <property type="entry name" value="FAD/NAD(P)-binding domain"/>
    <property type="match status" value="2"/>
</dbReference>
<dbReference type="InterPro" id="IPR046952">
    <property type="entry name" value="GSHR/TRXR-like"/>
</dbReference>
<dbReference type="GO" id="GO:0004791">
    <property type="term" value="F:thioredoxin-disulfide reductase (NADPH) activity"/>
    <property type="evidence" value="ECO:0007669"/>
    <property type="project" value="UniProtKB-EC"/>
</dbReference>
<dbReference type="PRINTS" id="PR00368">
    <property type="entry name" value="FADPNR"/>
</dbReference>
<dbReference type="Gene3D" id="3.40.30.10">
    <property type="entry name" value="Glutaredoxin"/>
    <property type="match status" value="2"/>
</dbReference>
<accession>A0A813T1I9</accession>
<dbReference type="InterPro" id="IPR011767">
    <property type="entry name" value="GLR_AS"/>
</dbReference>
<dbReference type="NCBIfam" id="TIGR02180">
    <property type="entry name" value="GRX_euk"/>
    <property type="match status" value="1"/>
</dbReference>
<evidence type="ECO:0000256" key="7">
    <source>
        <dbReference type="ARBA" id="ARBA00022827"/>
    </source>
</evidence>
<keyword evidence="8" id="KW-0521">NADP</keyword>
<evidence type="ECO:0000256" key="1">
    <source>
        <dbReference type="ARBA" id="ARBA00001974"/>
    </source>
</evidence>
<feature type="domain" description="Glutaredoxin" evidence="14">
    <location>
        <begin position="93"/>
        <end position="155"/>
    </location>
</feature>
<evidence type="ECO:0000256" key="9">
    <source>
        <dbReference type="ARBA" id="ARBA00022982"/>
    </source>
</evidence>
<keyword evidence="18" id="KW-1185">Reference proteome</keyword>
<dbReference type="InterPro" id="IPR016156">
    <property type="entry name" value="FAD/NAD-linked_Rdtase_dimer_sf"/>
</dbReference>
<evidence type="ECO:0000313" key="18">
    <source>
        <dbReference type="Proteomes" id="UP000663879"/>
    </source>
</evidence>
<feature type="domain" description="Pyridine nucleotide-disulphide oxidoreductase dimerisation" evidence="15">
    <location>
        <begin position="642"/>
        <end position="753"/>
    </location>
</feature>
<keyword evidence="10 13" id="KW-0560">Oxidoreductase</keyword>
<dbReference type="GO" id="GO:0005829">
    <property type="term" value="C:cytosol"/>
    <property type="evidence" value="ECO:0007669"/>
    <property type="project" value="TreeGrafter"/>
</dbReference>
<dbReference type="InterPro" id="IPR012999">
    <property type="entry name" value="Pyr_OxRdtase_I_AS"/>
</dbReference>
<dbReference type="PROSITE" id="PS51354">
    <property type="entry name" value="GLUTAREDOXIN_2"/>
    <property type="match status" value="2"/>
</dbReference>
<dbReference type="InterPro" id="IPR036188">
    <property type="entry name" value="FAD/NAD-bd_sf"/>
</dbReference>
<evidence type="ECO:0000256" key="5">
    <source>
        <dbReference type="ARBA" id="ARBA00022448"/>
    </source>
</evidence>
<dbReference type="Pfam" id="PF02852">
    <property type="entry name" value="Pyr_redox_dim"/>
    <property type="match status" value="1"/>
</dbReference>
<proteinExistence type="inferred from homology"/>
<keyword evidence="6 13" id="KW-0285">Flavoprotein</keyword>
<dbReference type="PANTHER" id="PTHR42737:SF2">
    <property type="entry name" value="GLUTATHIONE REDUCTASE"/>
    <property type="match status" value="1"/>
</dbReference>
<keyword evidence="7 13" id="KW-0274">FAD</keyword>
<sequence>MRLFSKLLRHRSHYLFQNSYQVTLTRPRCESLFCINSTPFYTLAQKSPKILNLELNKNSIYSISGIRYTSNKMPPINKSVETYVEDLISQNKIVVFSKTTCPWCIKVKALFKSLNEDFKTVELDELSNGDDVKNYLIEKTNQTTVPNVFIKGMHIAKHENGAMHTQPKKGEPVDQFVNELIKTSRIVIFSKSTCPFCAKVKDFFKSLNETYVSVELDQIDEGPAIRDYLYEKTGQKTVPNVYVKGVHLGGYDNTLKAHTEGRLAKIFNPEEVKDDVKYDYDMIVIGGGSGGLACSKAAAANGAKVAVLDFVKPTPLGTTWGLGGTCVNVGCIPKKLMHQAALLGEGLEESREFGWQTPEKIAHKWETMRENIQNYIGSLNFNYRVQLRDKKVDYLNAYGQFIDKHRLLITDKKGKTKEITGKNIVIAVGGRPKYPEDIIGAKENSITSDDLFSLPYNPGKTLCVGASYVSLECAGFLKGIGNDVTVMVRSILLRGFDQQMAGIIGDYMEKHGIRFVRGSVPTEITRIKEGQPGEYLVKYKNENGEILEEVYNTVMLAVGRDVCTSDLNLDKVGVKLNPKSKKILTTFEQTNIDNIYAIGDVIDESSANGRVLELTPVAIKAGQLLADRIYGKSDVKMDYYAVPTTVFTPIEYGSIGYSEEEAIQTFGEDNVEVYHTSFWPLEWTVAHKPHDVCYAKLICNKNDNMRVIGLHVAGPNAGEITQGYAVAFKLRATKKDFDMTVGIHPTNSEVFTTLKTTKRSGEDIGGAGC</sequence>
<evidence type="ECO:0000256" key="4">
    <source>
        <dbReference type="ARBA" id="ARBA00012610"/>
    </source>
</evidence>
<dbReference type="CDD" id="cd03419">
    <property type="entry name" value="GRX_GRXh_1_2_like"/>
    <property type="match status" value="2"/>
</dbReference>
<dbReference type="EMBL" id="CAJNOC010000780">
    <property type="protein sequence ID" value="CAF0802179.1"/>
    <property type="molecule type" value="Genomic_DNA"/>
</dbReference>
<dbReference type="Pfam" id="PF07992">
    <property type="entry name" value="Pyr_redox_2"/>
    <property type="match status" value="1"/>
</dbReference>
<dbReference type="SUPFAM" id="SSF55424">
    <property type="entry name" value="FAD/NAD-linked reductases, dimerisation (C-terminal) domain"/>
    <property type="match status" value="1"/>
</dbReference>
<dbReference type="GO" id="GO:0006749">
    <property type="term" value="P:glutathione metabolic process"/>
    <property type="evidence" value="ECO:0007669"/>
    <property type="project" value="TreeGrafter"/>
</dbReference>
<dbReference type="GO" id="GO:0045454">
    <property type="term" value="P:cell redox homeostasis"/>
    <property type="evidence" value="ECO:0007669"/>
    <property type="project" value="InterPro"/>
</dbReference>
<dbReference type="PROSITE" id="PS00076">
    <property type="entry name" value="PYRIDINE_REDOX_1"/>
    <property type="match status" value="1"/>
</dbReference>
<dbReference type="PANTHER" id="PTHR42737">
    <property type="entry name" value="GLUTATHIONE REDUCTASE"/>
    <property type="match status" value="1"/>
</dbReference>
<evidence type="ECO:0000256" key="8">
    <source>
        <dbReference type="ARBA" id="ARBA00022857"/>
    </source>
</evidence>
<evidence type="ECO:0000259" key="14">
    <source>
        <dbReference type="Pfam" id="PF00462"/>
    </source>
</evidence>
<dbReference type="Gene3D" id="3.30.390.30">
    <property type="match status" value="1"/>
</dbReference>
<dbReference type="Pfam" id="PF00462">
    <property type="entry name" value="Glutaredoxin"/>
    <property type="match status" value="2"/>
</dbReference>
<comment type="caution">
    <text evidence="17">The sequence shown here is derived from an EMBL/GenBank/DDBJ whole genome shotgun (WGS) entry which is preliminary data.</text>
</comment>
<evidence type="ECO:0000256" key="12">
    <source>
        <dbReference type="ARBA" id="ARBA00023284"/>
    </source>
</evidence>
<keyword evidence="9" id="KW-0249">Electron transport</keyword>
<gene>
    <name evidence="17" type="ORF">OXX778_LOCUS6526</name>
</gene>
<evidence type="ECO:0000256" key="10">
    <source>
        <dbReference type="ARBA" id="ARBA00023002"/>
    </source>
</evidence>
<dbReference type="OrthoDB" id="5956163at2759"/>
<evidence type="ECO:0000256" key="3">
    <source>
        <dbReference type="ARBA" id="ARBA00007532"/>
    </source>
</evidence>
<dbReference type="InterPro" id="IPR006338">
    <property type="entry name" value="Thioredoxin/glutathione_Rdtase"/>
</dbReference>
<dbReference type="GO" id="GO:0005739">
    <property type="term" value="C:mitochondrion"/>
    <property type="evidence" value="ECO:0007669"/>
    <property type="project" value="TreeGrafter"/>
</dbReference>
<keyword evidence="12 13" id="KW-0676">Redox-active center</keyword>
<dbReference type="PRINTS" id="PR00411">
    <property type="entry name" value="PNDRDTASEI"/>
</dbReference>
<dbReference type="SUPFAM" id="SSF52833">
    <property type="entry name" value="Thioredoxin-like"/>
    <property type="match status" value="2"/>
</dbReference>
<dbReference type="Proteomes" id="UP000663879">
    <property type="component" value="Unassembled WGS sequence"/>
</dbReference>
<dbReference type="InterPro" id="IPR036249">
    <property type="entry name" value="Thioredoxin-like_sf"/>
</dbReference>
<dbReference type="FunFam" id="3.30.390.30:FF:000004">
    <property type="entry name" value="Thioredoxin reductase 1, cytoplasmic"/>
    <property type="match status" value="1"/>
</dbReference>
<keyword evidence="11" id="KW-1015">Disulfide bond</keyword>
<evidence type="ECO:0000259" key="15">
    <source>
        <dbReference type="Pfam" id="PF02852"/>
    </source>
</evidence>
<comment type="function">
    <text evidence="2">Has a glutathione-disulfide oxidoreductase activity in the presence of NADPH and glutathione reductase. Reduces low molecular weight disulfides and proteins.</text>
</comment>
<dbReference type="EC" id="1.8.1.9" evidence="4"/>
<keyword evidence="5" id="KW-0813">Transport</keyword>
<name>A0A813T1I9_9BILA</name>
<feature type="domain" description="Glutaredoxin" evidence="14">
    <location>
        <begin position="186"/>
        <end position="247"/>
    </location>
</feature>
<evidence type="ECO:0000256" key="11">
    <source>
        <dbReference type="ARBA" id="ARBA00023157"/>
    </source>
</evidence>
<comment type="similarity">
    <text evidence="3 13">Belongs to the class-I pyridine nucleotide-disulfide oxidoreductase family.</text>
</comment>
<evidence type="ECO:0000256" key="2">
    <source>
        <dbReference type="ARBA" id="ARBA00002549"/>
    </source>
</evidence>
<comment type="cofactor">
    <cofactor evidence="1">
        <name>FAD</name>
        <dbReference type="ChEBI" id="CHEBI:57692"/>
    </cofactor>
</comment>
<evidence type="ECO:0000256" key="13">
    <source>
        <dbReference type="RuleBase" id="RU003691"/>
    </source>
</evidence>
<dbReference type="PROSITE" id="PS00195">
    <property type="entry name" value="GLUTAREDOXIN_1"/>
    <property type="match status" value="1"/>
</dbReference>
<dbReference type="GO" id="GO:0050660">
    <property type="term" value="F:flavin adenine dinucleotide binding"/>
    <property type="evidence" value="ECO:0007669"/>
    <property type="project" value="InterPro"/>
</dbReference>
<dbReference type="GO" id="GO:0004362">
    <property type="term" value="F:glutathione-disulfide reductase (NADPH) activity"/>
    <property type="evidence" value="ECO:0007669"/>
    <property type="project" value="TreeGrafter"/>
</dbReference>
<feature type="domain" description="FAD/NAD(P)-binding" evidence="16">
    <location>
        <begin position="280"/>
        <end position="622"/>
    </location>
</feature>
<evidence type="ECO:0000259" key="16">
    <source>
        <dbReference type="Pfam" id="PF07992"/>
    </source>
</evidence>
<protein>
    <recommendedName>
        <fullName evidence="4">thioredoxin-disulfide reductase (NADPH)</fullName>
        <ecNumber evidence="4">1.8.1.9</ecNumber>
    </recommendedName>
</protein>
<evidence type="ECO:0000256" key="6">
    <source>
        <dbReference type="ARBA" id="ARBA00022630"/>
    </source>
</evidence>
<evidence type="ECO:0000313" key="17">
    <source>
        <dbReference type="EMBL" id="CAF0802179.1"/>
    </source>
</evidence>
<dbReference type="GO" id="GO:0034599">
    <property type="term" value="P:cellular response to oxidative stress"/>
    <property type="evidence" value="ECO:0007669"/>
    <property type="project" value="TreeGrafter"/>
</dbReference>
<reference evidence="17" key="1">
    <citation type="submission" date="2021-02" db="EMBL/GenBank/DDBJ databases">
        <authorList>
            <person name="Nowell W R."/>
        </authorList>
    </citation>
    <scope>NUCLEOTIDE SEQUENCE</scope>
    <source>
        <strain evidence="17">Ploen Becks lab</strain>
    </source>
</reference>
<dbReference type="SUPFAM" id="SSF51905">
    <property type="entry name" value="FAD/NAD(P)-binding domain"/>
    <property type="match status" value="1"/>
</dbReference>
<dbReference type="InterPro" id="IPR011899">
    <property type="entry name" value="Glutaredoxin_euk/vir"/>
</dbReference>